<dbReference type="EMBL" id="QPIZ01000016">
    <property type="protein sequence ID" value="RCW31947.1"/>
    <property type="molecule type" value="Genomic_DNA"/>
</dbReference>
<dbReference type="AlphaFoldDB" id="A0A368USW2"/>
<sequence>SPLAAAAIVGAASGFTSGAVGTALNGGSLGQVLGSGLINAGIGAVGGLAGGAAAGLASKYIGSVAVNSLNVAGKSAIGGFVSGAIGGGVGGFVGGYATGMLMTGDPGTAWDMAVNGAIAGGIAGGAFGGYKGYRDAKALGNNPWTGSEMSRRNSFKVNPDGVTLPKDAYIPDDFIENPHRPGSYGKMVDGKFVEIIRIDPGTPPGFKGPNRSHFHINGGKEHIFDFNKWPWRL</sequence>
<feature type="transmembrane region" description="Helical" evidence="1">
    <location>
        <begin position="37"/>
        <end position="57"/>
    </location>
</feature>
<name>A0A368USW2_9BACT</name>
<comment type="caution">
    <text evidence="2">The sequence shown here is derived from an EMBL/GenBank/DDBJ whole genome shotgun (WGS) entry which is preliminary data.</text>
</comment>
<feature type="transmembrane region" description="Helical" evidence="1">
    <location>
        <begin position="77"/>
        <end position="97"/>
    </location>
</feature>
<evidence type="ECO:0000313" key="3">
    <source>
        <dbReference type="Proteomes" id="UP000252733"/>
    </source>
</evidence>
<accession>A0A368USW2</accession>
<organism evidence="2 3">
    <name type="scientific">Marinilabilia salmonicolor</name>
    <dbReference type="NCBI Taxonomy" id="989"/>
    <lineage>
        <taxon>Bacteria</taxon>
        <taxon>Pseudomonadati</taxon>
        <taxon>Bacteroidota</taxon>
        <taxon>Bacteroidia</taxon>
        <taxon>Marinilabiliales</taxon>
        <taxon>Marinilabiliaceae</taxon>
        <taxon>Marinilabilia</taxon>
    </lineage>
</organism>
<keyword evidence="1" id="KW-0812">Transmembrane</keyword>
<feature type="non-terminal residue" evidence="2">
    <location>
        <position position="1"/>
    </location>
</feature>
<reference evidence="2 3" key="1">
    <citation type="submission" date="2018-07" db="EMBL/GenBank/DDBJ databases">
        <title>Freshwater and sediment microbial communities from various areas in North America, analyzing microbe dynamics in response to fracking.</title>
        <authorList>
            <person name="Lamendella R."/>
        </authorList>
    </citation>
    <scope>NUCLEOTIDE SEQUENCE [LARGE SCALE GENOMIC DNA]</scope>
    <source>
        <strain evidence="2 3">160A</strain>
    </source>
</reference>
<evidence type="ECO:0000256" key="1">
    <source>
        <dbReference type="SAM" id="Phobius"/>
    </source>
</evidence>
<keyword evidence="1" id="KW-0472">Membrane</keyword>
<feature type="transmembrane region" description="Helical" evidence="1">
    <location>
        <begin position="109"/>
        <end position="130"/>
    </location>
</feature>
<protein>
    <submittedName>
        <fullName evidence="2">Uncharacterized protein</fullName>
    </submittedName>
</protein>
<gene>
    <name evidence="2" type="ORF">DFO77_11614</name>
</gene>
<evidence type="ECO:0000313" key="2">
    <source>
        <dbReference type="EMBL" id="RCW31947.1"/>
    </source>
</evidence>
<keyword evidence="3" id="KW-1185">Reference proteome</keyword>
<dbReference type="Proteomes" id="UP000252733">
    <property type="component" value="Unassembled WGS sequence"/>
</dbReference>
<keyword evidence="1" id="KW-1133">Transmembrane helix</keyword>
<proteinExistence type="predicted"/>